<evidence type="ECO:0000256" key="11">
    <source>
        <dbReference type="ARBA" id="ARBA00023136"/>
    </source>
</evidence>
<evidence type="ECO:0000256" key="6">
    <source>
        <dbReference type="ARBA" id="ARBA00022596"/>
    </source>
</evidence>
<keyword evidence="8 13" id="KW-1133">Transmembrane helix</keyword>
<name>A0ABQ2PIR8_9NEIS</name>
<feature type="chain" id="PRO_5046849445" description="Nickel/cobalt efflux system" evidence="14">
    <location>
        <begin position="28"/>
        <end position="358"/>
    </location>
</feature>
<evidence type="ECO:0000256" key="4">
    <source>
        <dbReference type="ARBA" id="ARBA00022448"/>
    </source>
</evidence>
<keyword evidence="7 13" id="KW-0812">Transmembrane</keyword>
<evidence type="ECO:0000256" key="8">
    <source>
        <dbReference type="ARBA" id="ARBA00022989"/>
    </source>
</evidence>
<keyword evidence="16" id="KW-1185">Reference proteome</keyword>
<keyword evidence="3" id="KW-0171">Cobalt transport</keyword>
<accession>A0ABQ2PIR8</accession>
<keyword evidence="5" id="KW-1003">Cell membrane</keyword>
<evidence type="ECO:0000256" key="2">
    <source>
        <dbReference type="ARBA" id="ARBA00004651"/>
    </source>
</evidence>
<proteinExistence type="inferred from homology"/>
<reference evidence="16" key="1">
    <citation type="journal article" date="2019" name="Int. J. Syst. Evol. Microbiol.">
        <title>The Global Catalogue of Microorganisms (GCM) 10K type strain sequencing project: providing services to taxonomists for standard genome sequencing and annotation.</title>
        <authorList>
            <consortium name="The Broad Institute Genomics Platform"/>
            <consortium name="The Broad Institute Genome Sequencing Center for Infectious Disease"/>
            <person name="Wu L."/>
            <person name="Ma J."/>
        </authorList>
    </citation>
    <scope>NUCLEOTIDE SEQUENCE [LARGE SCALE GENOMIC DNA]</scope>
    <source>
        <strain evidence="16">CGMCC 1.8860</strain>
    </source>
</reference>
<evidence type="ECO:0000256" key="5">
    <source>
        <dbReference type="ARBA" id="ARBA00022475"/>
    </source>
</evidence>
<keyword evidence="12" id="KW-0170">Cobalt</keyword>
<evidence type="ECO:0000256" key="10">
    <source>
        <dbReference type="ARBA" id="ARBA00023112"/>
    </source>
</evidence>
<comment type="caution">
    <text evidence="15">The sequence shown here is derived from an EMBL/GenBank/DDBJ whole genome shotgun (WGS) entry which is preliminary data.</text>
</comment>
<dbReference type="EMBL" id="BMLY01000001">
    <property type="protein sequence ID" value="GGP25253.1"/>
    <property type="molecule type" value="Genomic_DNA"/>
</dbReference>
<feature type="signal peptide" evidence="14">
    <location>
        <begin position="1"/>
        <end position="27"/>
    </location>
</feature>
<keyword evidence="9" id="KW-0406">Ion transport</keyword>
<comment type="subcellular location">
    <subcellularLocation>
        <location evidence="2 13">Cell membrane</location>
        <topology evidence="2 13">Multi-pass membrane protein</topology>
    </subcellularLocation>
</comment>
<sequence>MFALKPWRRLLALLALVVLAWVQPAMAVDYFGRPVVPAQAASTPAASMAVAAPVVANPEQTISSLPAPARAVIGQLVIWQSKLNAILRSALQQSRQTGSSTALWLIVLVSFVYGVLHAAGPGHGKVVIGSYFLTQRARILHGVALSAWAATVQALCAIALVGGLAALLGNTSLSILNHAATLETVSYAILGGMGLLMVWRLAHGLDTCGCEPEKPQVLKAGAMHTPLRRKSGGGANSKMVYRATAPERAARNWRQMALAGAAVGLRPCTGAILVLIFCLANGIFLTGVVSTFAMAAGVAITVSLISLGAMGVNRLAPAHGHRRGWQRGLSWAGAGAIALFGILQTVLLLTGVISPTLG</sequence>
<keyword evidence="11 13" id="KW-0472">Membrane</keyword>
<evidence type="ECO:0000256" key="7">
    <source>
        <dbReference type="ARBA" id="ARBA00022692"/>
    </source>
</evidence>
<comment type="function">
    <text evidence="1">Efflux system for nickel and cobalt.</text>
</comment>
<feature type="transmembrane region" description="Helical" evidence="13">
    <location>
        <begin position="256"/>
        <end position="277"/>
    </location>
</feature>
<dbReference type="InterPro" id="IPR011541">
    <property type="entry name" value="Ni/Co_transpt_high_affinity"/>
</dbReference>
<evidence type="ECO:0000256" key="9">
    <source>
        <dbReference type="ARBA" id="ARBA00023065"/>
    </source>
</evidence>
<evidence type="ECO:0000256" key="12">
    <source>
        <dbReference type="ARBA" id="ARBA00023285"/>
    </source>
</evidence>
<keyword evidence="10" id="KW-0921">Nickel transport</keyword>
<keyword evidence="14" id="KW-0732">Signal</keyword>
<feature type="transmembrane region" description="Helical" evidence="13">
    <location>
        <begin position="283"/>
        <end position="307"/>
    </location>
</feature>
<protein>
    <recommendedName>
        <fullName evidence="13">Nickel/cobalt efflux system</fullName>
    </recommendedName>
</protein>
<dbReference type="Proteomes" id="UP000621859">
    <property type="component" value="Unassembled WGS sequence"/>
</dbReference>
<comment type="similarity">
    <text evidence="13">Belongs to the NiCoT transporter (TC 2.A.52) family.</text>
</comment>
<gene>
    <name evidence="15" type="ORF">GCM10010971_10720</name>
</gene>
<feature type="transmembrane region" description="Helical" evidence="13">
    <location>
        <begin position="328"/>
        <end position="353"/>
    </location>
</feature>
<evidence type="ECO:0000256" key="13">
    <source>
        <dbReference type="RuleBase" id="RU362101"/>
    </source>
</evidence>
<dbReference type="Pfam" id="PF03824">
    <property type="entry name" value="NicO"/>
    <property type="match status" value="2"/>
</dbReference>
<dbReference type="RefSeq" id="WP_188689878.1">
    <property type="nucleotide sequence ID" value="NZ_BMLY01000001.1"/>
</dbReference>
<evidence type="ECO:0000313" key="15">
    <source>
        <dbReference type="EMBL" id="GGP25253.1"/>
    </source>
</evidence>
<evidence type="ECO:0000256" key="14">
    <source>
        <dbReference type="SAM" id="SignalP"/>
    </source>
</evidence>
<feature type="transmembrane region" description="Helical" evidence="13">
    <location>
        <begin position="185"/>
        <end position="202"/>
    </location>
</feature>
<feature type="transmembrane region" description="Helical" evidence="13">
    <location>
        <begin position="101"/>
        <end position="119"/>
    </location>
</feature>
<evidence type="ECO:0000313" key="16">
    <source>
        <dbReference type="Proteomes" id="UP000621859"/>
    </source>
</evidence>
<dbReference type="PANTHER" id="PTHR40659:SF1">
    <property type="entry name" value="NICKEL_COBALT EFFLUX SYSTEM RCNA"/>
    <property type="match status" value="1"/>
</dbReference>
<dbReference type="InterPro" id="IPR051224">
    <property type="entry name" value="NiCoT_RcnA"/>
</dbReference>
<keyword evidence="6" id="KW-0533">Nickel</keyword>
<dbReference type="PANTHER" id="PTHR40659">
    <property type="entry name" value="NICKEL/COBALT EFFLUX SYSTEM RCNA"/>
    <property type="match status" value="1"/>
</dbReference>
<keyword evidence="4 13" id="KW-0813">Transport</keyword>
<feature type="transmembrane region" description="Helical" evidence="13">
    <location>
        <begin position="139"/>
        <end position="165"/>
    </location>
</feature>
<evidence type="ECO:0000256" key="3">
    <source>
        <dbReference type="ARBA" id="ARBA00022426"/>
    </source>
</evidence>
<evidence type="ECO:0000256" key="1">
    <source>
        <dbReference type="ARBA" id="ARBA00002510"/>
    </source>
</evidence>
<organism evidence="15 16">
    <name type="scientific">Silvimonas amylolytica</name>
    <dbReference type="NCBI Taxonomy" id="449663"/>
    <lineage>
        <taxon>Bacteria</taxon>
        <taxon>Pseudomonadati</taxon>
        <taxon>Pseudomonadota</taxon>
        <taxon>Betaproteobacteria</taxon>
        <taxon>Neisseriales</taxon>
        <taxon>Chitinibacteraceae</taxon>
        <taxon>Silvimonas</taxon>
    </lineage>
</organism>